<organism evidence="1">
    <name type="scientific">Desulfovibrio sp. U5L</name>
    <dbReference type="NCBI Taxonomy" id="596152"/>
    <lineage>
        <taxon>Bacteria</taxon>
        <taxon>Pseudomonadati</taxon>
        <taxon>Thermodesulfobacteriota</taxon>
        <taxon>Desulfovibrionia</taxon>
        <taxon>Desulfovibrionales</taxon>
        <taxon>Desulfovibrionaceae</taxon>
        <taxon>Desulfovibrio</taxon>
    </lineage>
</organism>
<accession>I2PXN0</accession>
<name>I2PXN0_9BACT</name>
<reference evidence="1" key="1">
    <citation type="submission" date="2011-11" db="EMBL/GenBank/DDBJ databases">
        <title>Improved High-Quality Draft sequence of Desulfovibrio sp. U5L.</title>
        <authorList>
            <consortium name="US DOE Joint Genome Institute"/>
            <person name="Lucas S."/>
            <person name="Han J."/>
            <person name="Lapidus A."/>
            <person name="Cheng J.-F."/>
            <person name="Goodwin L."/>
            <person name="Pitluck S."/>
            <person name="Peters L."/>
            <person name="Ovchinnikova G."/>
            <person name="Held B."/>
            <person name="Detter J.C."/>
            <person name="Han C."/>
            <person name="Tapia R."/>
            <person name="Land M."/>
            <person name="Hauser L."/>
            <person name="Kyrpides N."/>
            <person name="Ivanova N."/>
            <person name="Pagani I."/>
            <person name="Gabster J."/>
            <person name="Walker C."/>
            <person name="Stolyar S."/>
            <person name="Stahl D."/>
            <person name="Arkin A."/>
            <person name="Dehal P."/>
            <person name="Hazen T."/>
            <person name="Woyke T."/>
        </authorList>
    </citation>
    <scope>NUCLEOTIDE SEQUENCE [LARGE SCALE GENOMIC DNA]</scope>
    <source>
        <strain evidence="1">U5L</strain>
    </source>
</reference>
<dbReference type="OrthoDB" id="9802707at2"/>
<proteinExistence type="predicted"/>
<sequence length="104" mass="11844">MAETIDDLTVNYEEDGVMLTKELDKVILTRGAWTTIIFRFVQWDPKKEAYGPDRYAIRRYKKSGDTYRVQSKFAISSRDQAKKIIDALAGWIEAPDGQAPDGQA</sequence>
<dbReference type="AlphaFoldDB" id="I2PXN0"/>
<dbReference type="eggNOG" id="ENOG5032S1K">
    <property type="taxonomic scope" value="Bacteria"/>
</dbReference>
<dbReference type="EMBL" id="JH600068">
    <property type="protein sequence ID" value="EIG52286.1"/>
    <property type="molecule type" value="Genomic_DNA"/>
</dbReference>
<dbReference type="HOGENOM" id="CLU_159855_0_0_7"/>
<evidence type="ECO:0000313" key="1">
    <source>
        <dbReference type="EMBL" id="EIG52286.1"/>
    </source>
</evidence>
<evidence type="ECO:0008006" key="2">
    <source>
        <dbReference type="Google" id="ProtNLM"/>
    </source>
</evidence>
<dbReference type="STRING" id="596152.DesU5LDRAFT_0581"/>
<gene>
    <name evidence="1" type="ORF">DesU5LDRAFT_0581</name>
</gene>
<protein>
    <recommendedName>
        <fullName evidence="2">Transcriptional coactivator p15 (PC4) C-terminal domain-containing protein</fullName>
    </recommendedName>
</protein>